<feature type="compositionally biased region" description="Pro residues" evidence="1">
    <location>
        <begin position="40"/>
        <end position="53"/>
    </location>
</feature>
<name>A0AB34HMP7_ESCRO</name>
<keyword evidence="3" id="KW-1185">Reference proteome</keyword>
<evidence type="ECO:0000313" key="2">
    <source>
        <dbReference type="EMBL" id="KAJ8792882.1"/>
    </source>
</evidence>
<comment type="caution">
    <text evidence="2">The sequence shown here is derived from an EMBL/GenBank/DDBJ whole genome shotgun (WGS) entry which is preliminary data.</text>
</comment>
<organism evidence="2 3">
    <name type="scientific">Eschrichtius robustus</name>
    <name type="common">California gray whale</name>
    <name type="synonym">Eschrichtius gibbosus</name>
    <dbReference type="NCBI Taxonomy" id="9764"/>
    <lineage>
        <taxon>Eukaryota</taxon>
        <taxon>Metazoa</taxon>
        <taxon>Chordata</taxon>
        <taxon>Craniata</taxon>
        <taxon>Vertebrata</taxon>
        <taxon>Euteleostomi</taxon>
        <taxon>Mammalia</taxon>
        <taxon>Eutheria</taxon>
        <taxon>Laurasiatheria</taxon>
        <taxon>Artiodactyla</taxon>
        <taxon>Whippomorpha</taxon>
        <taxon>Cetacea</taxon>
        <taxon>Mysticeti</taxon>
        <taxon>Eschrichtiidae</taxon>
        <taxon>Eschrichtius</taxon>
    </lineage>
</organism>
<dbReference type="AlphaFoldDB" id="A0AB34HMP7"/>
<gene>
    <name evidence="2" type="ORF">J1605_019441</name>
</gene>
<evidence type="ECO:0000256" key="1">
    <source>
        <dbReference type="SAM" id="MobiDB-lite"/>
    </source>
</evidence>
<proteinExistence type="predicted"/>
<protein>
    <submittedName>
        <fullName evidence="2">Uncharacterized protein</fullName>
    </submittedName>
</protein>
<feature type="compositionally biased region" description="Pro residues" evidence="1">
    <location>
        <begin position="7"/>
        <end position="20"/>
    </location>
</feature>
<sequence length="205" mass="21104">MACPLFPQGPPTAPQSPSLPPHGQTPVPTWFSHCFSKARPSPPLGPPTAPTRPAPCRHKSLPHPPQAPPLLPKVPPTASTRPAPCSHTAQWASTRLRRAVHGYAVTSGADAPVGPANAALVGLPGSVGRAGRSRAAALPAVPSPAAGVGPSAEEGCWWPAAPVPPRVGAWLQLRSLQREVSSEAVVFDSGQQRVESRAPEPAAPT</sequence>
<dbReference type="EMBL" id="JAIQCJ010001063">
    <property type="protein sequence ID" value="KAJ8792882.1"/>
    <property type="molecule type" value="Genomic_DNA"/>
</dbReference>
<reference evidence="2 3" key="1">
    <citation type="submission" date="2022-11" db="EMBL/GenBank/DDBJ databases">
        <title>Whole genome sequence of Eschrichtius robustus ER-17-0199.</title>
        <authorList>
            <person name="Bruniche-Olsen A."/>
            <person name="Black A.N."/>
            <person name="Fields C.J."/>
            <person name="Walden K."/>
            <person name="Dewoody J.A."/>
        </authorList>
    </citation>
    <scope>NUCLEOTIDE SEQUENCE [LARGE SCALE GENOMIC DNA]</scope>
    <source>
        <strain evidence="2">ER-17-0199</strain>
        <tissue evidence="2">Blubber</tissue>
    </source>
</reference>
<feature type="compositionally biased region" description="Pro residues" evidence="1">
    <location>
        <begin position="62"/>
        <end position="75"/>
    </location>
</feature>
<accession>A0AB34HMP7</accession>
<feature type="region of interest" description="Disordered" evidence="1">
    <location>
        <begin position="1"/>
        <end position="88"/>
    </location>
</feature>
<dbReference type="Proteomes" id="UP001159641">
    <property type="component" value="Unassembled WGS sequence"/>
</dbReference>
<evidence type="ECO:0000313" key="3">
    <source>
        <dbReference type="Proteomes" id="UP001159641"/>
    </source>
</evidence>